<sequence length="168" mass="19796">MLNPYRPYPEPRPQPDPYHDPRQSVYSKSYRETRPQQANTRLHGEEVEQWSPRVAYVGGDRVLYRGKTYQAKWWTQGDRPDKSVSNPWETPWKLILGAPTEPSNGVTPPTPVSPDREYNTWRPTDIYVAGDRVMYNGKLYEAKWWTKNFEPNKKVSKSWETPWKEIVG</sequence>
<dbReference type="CDD" id="cd12215">
    <property type="entry name" value="ChiC_BD"/>
    <property type="match status" value="2"/>
</dbReference>
<accession>A0A8J8MJW6</accession>
<gene>
    <name evidence="4" type="ORF">HZI73_10155</name>
</gene>
<evidence type="ECO:0000313" key="4">
    <source>
        <dbReference type="EMBL" id="QUI22638.1"/>
    </source>
</evidence>
<dbReference type="SUPFAM" id="SSF51055">
    <property type="entry name" value="Carbohydrate binding domain"/>
    <property type="match status" value="2"/>
</dbReference>
<dbReference type="Pfam" id="PF02839">
    <property type="entry name" value="CBM_5_12"/>
    <property type="match status" value="2"/>
</dbReference>
<dbReference type="Gene3D" id="2.10.10.20">
    <property type="entry name" value="Carbohydrate-binding module superfamily 5/12"/>
    <property type="match status" value="2"/>
</dbReference>
<dbReference type="RefSeq" id="WP_212698130.1">
    <property type="nucleotide sequence ID" value="NZ_CP058649.1"/>
</dbReference>
<dbReference type="InterPro" id="IPR036573">
    <property type="entry name" value="CBM_sf_5/12"/>
</dbReference>
<evidence type="ECO:0000313" key="5">
    <source>
        <dbReference type="Proteomes" id="UP000683246"/>
    </source>
</evidence>
<name>A0A8J8MJW6_9FIRM</name>
<dbReference type="InterPro" id="IPR003610">
    <property type="entry name" value="CBM5/12"/>
</dbReference>
<dbReference type="EMBL" id="CP058649">
    <property type="protein sequence ID" value="QUI22638.1"/>
    <property type="molecule type" value="Genomic_DNA"/>
</dbReference>
<feature type="region of interest" description="Disordered" evidence="2">
    <location>
        <begin position="1"/>
        <end position="46"/>
    </location>
</feature>
<reference evidence="4" key="1">
    <citation type="submission" date="2020-07" db="EMBL/GenBank/DDBJ databases">
        <title>Vallitalea pronyensis genome.</title>
        <authorList>
            <person name="Postec A."/>
        </authorList>
    </citation>
    <scope>NUCLEOTIDE SEQUENCE</scope>
    <source>
        <strain evidence="4">FatNI3</strain>
    </source>
</reference>
<protein>
    <recommendedName>
        <fullName evidence="3">Chitin-binding type-3 domain-containing protein</fullName>
    </recommendedName>
</protein>
<feature type="domain" description="Chitin-binding type-3" evidence="3">
    <location>
        <begin position="47"/>
        <end position="91"/>
    </location>
</feature>
<feature type="region of interest" description="Disordered" evidence="2">
    <location>
        <begin position="95"/>
        <end position="117"/>
    </location>
</feature>
<feature type="compositionally biased region" description="Pro residues" evidence="2">
    <location>
        <begin position="1"/>
        <end position="16"/>
    </location>
</feature>
<dbReference type="GO" id="GO:0030246">
    <property type="term" value="F:carbohydrate binding"/>
    <property type="evidence" value="ECO:0007669"/>
    <property type="project" value="InterPro"/>
</dbReference>
<evidence type="ECO:0000256" key="2">
    <source>
        <dbReference type="SAM" id="MobiDB-lite"/>
    </source>
</evidence>
<dbReference type="SMART" id="SM00495">
    <property type="entry name" value="ChtBD3"/>
    <property type="match status" value="2"/>
</dbReference>
<dbReference type="GO" id="GO:0004553">
    <property type="term" value="F:hydrolase activity, hydrolyzing O-glycosyl compounds"/>
    <property type="evidence" value="ECO:0007669"/>
    <property type="project" value="InterPro"/>
</dbReference>
<dbReference type="KEGG" id="vpy:HZI73_10155"/>
<organism evidence="4 5">
    <name type="scientific">Vallitalea pronyensis</name>
    <dbReference type="NCBI Taxonomy" id="1348613"/>
    <lineage>
        <taxon>Bacteria</taxon>
        <taxon>Bacillati</taxon>
        <taxon>Bacillota</taxon>
        <taxon>Clostridia</taxon>
        <taxon>Lachnospirales</taxon>
        <taxon>Vallitaleaceae</taxon>
        <taxon>Vallitalea</taxon>
    </lineage>
</organism>
<evidence type="ECO:0000259" key="3">
    <source>
        <dbReference type="SMART" id="SM00495"/>
    </source>
</evidence>
<dbReference type="GO" id="GO:0005576">
    <property type="term" value="C:extracellular region"/>
    <property type="evidence" value="ECO:0007669"/>
    <property type="project" value="InterPro"/>
</dbReference>
<dbReference type="Proteomes" id="UP000683246">
    <property type="component" value="Chromosome"/>
</dbReference>
<dbReference type="GO" id="GO:0005975">
    <property type="term" value="P:carbohydrate metabolic process"/>
    <property type="evidence" value="ECO:0007669"/>
    <property type="project" value="InterPro"/>
</dbReference>
<evidence type="ECO:0000256" key="1">
    <source>
        <dbReference type="ARBA" id="ARBA00022801"/>
    </source>
</evidence>
<keyword evidence="5" id="KW-1185">Reference proteome</keyword>
<dbReference type="AlphaFoldDB" id="A0A8J8MJW6"/>
<feature type="domain" description="Chitin-binding type-3" evidence="3">
    <location>
        <begin position="118"/>
        <end position="162"/>
    </location>
</feature>
<keyword evidence="1" id="KW-0378">Hydrolase</keyword>
<proteinExistence type="predicted"/>